<dbReference type="CDD" id="cd05374">
    <property type="entry name" value="17beta-HSD-like_SDR_c"/>
    <property type="match status" value="1"/>
</dbReference>
<evidence type="ECO:0000313" key="3">
    <source>
        <dbReference type="Proteomes" id="UP000469559"/>
    </source>
</evidence>
<dbReference type="PRINTS" id="PR00080">
    <property type="entry name" value="SDRFAMILY"/>
</dbReference>
<organism evidence="2 3">
    <name type="scientific">Lachnellula arida</name>
    <dbReference type="NCBI Taxonomy" id="1316785"/>
    <lineage>
        <taxon>Eukaryota</taxon>
        <taxon>Fungi</taxon>
        <taxon>Dikarya</taxon>
        <taxon>Ascomycota</taxon>
        <taxon>Pezizomycotina</taxon>
        <taxon>Leotiomycetes</taxon>
        <taxon>Helotiales</taxon>
        <taxon>Lachnaceae</taxon>
        <taxon>Lachnellula</taxon>
    </lineage>
</organism>
<gene>
    <name evidence="2" type="primary">ybbO</name>
    <name evidence="2" type="ORF">LARI1_G002750</name>
</gene>
<dbReference type="InterPro" id="IPR036291">
    <property type="entry name" value="NAD(P)-bd_dom_sf"/>
</dbReference>
<comment type="similarity">
    <text evidence="1">Belongs to the short-chain dehydrogenases/reductases (SDR) family.</text>
</comment>
<dbReference type="InterPro" id="IPR051911">
    <property type="entry name" value="SDR_oxidoreductase"/>
</dbReference>
<dbReference type="PRINTS" id="PR00081">
    <property type="entry name" value="GDHRDH"/>
</dbReference>
<dbReference type="SUPFAM" id="SSF51735">
    <property type="entry name" value="NAD(P)-binding Rossmann-fold domains"/>
    <property type="match status" value="1"/>
</dbReference>
<dbReference type="OrthoDB" id="1274115at2759"/>
<dbReference type="PANTHER" id="PTHR43976">
    <property type="entry name" value="SHORT CHAIN DEHYDROGENASE"/>
    <property type="match status" value="1"/>
</dbReference>
<reference evidence="2 3" key="1">
    <citation type="submission" date="2018-05" db="EMBL/GenBank/DDBJ databases">
        <title>Whole genome sequencing for identification of molecular markers to develop diagnostic detection tools for the regulated plant pathogen Lachnellula willkommii.</title>
        <authorList>
            <person name="Giroux E."/>
            <person name="Bilodeau G."/>
        </authorList>
    </citation>
    <scope>NUCLEOTIDE SEQUENCE [LARGE SCALE GENOMIC DNA]</scope>
    <source>
        <strain evidence="2 3">CBS 203.66</strain>
    </source>
</reference>
<sequence>MSPPIWLITGCSSGFGKSLALLALRSGHKVIATSRNPSKTPDLVSQVEKLGGVWHALDVCSPEPELAKAIEKATNVWGRIDILVNAAGYALLGAFETISDKEARAQMETNFFGPLTLTRLVLPAMRARHSGTIVQISSTAGLEAKPSRSLYSASKFGLEAFSEALYHEVKPLGIRVLIVEPGWFGTNFSQALVRPEVALPGEYEGTPVQSVLDATIAGAGAKAPNDTEKGCRAVFDVVMGSGLAEGVEGVLRLPLGKDCVARIRVKIEEHENMLKVTEKLWSSTDVDGSGN</sequence>
<evidence type="ECO:0000256" key="1">
    <source>
        <dbReference type="RuleBase" id="RU000363"/>
    </source>
</evidence>
<keyword evidence="3" id="KW-1185">Reference proteome</keyword>
<evidence type="ECO:0000313" key="2">
    <source>
        <dbReference type="EMBL" id="TVY19167.1"/>
    </source>
</evidence>
<dbReference type="PANTHER" id="PTHR43976:SF6">
    <property type="entry name" value="OXIDOREDUCTASE, PUTATIVE (AFU_ORTHOLOGUE AFUA_1G13950)-RELATED"/>
    <property type="match status" value="1"/>
</dbReference>
<dbReference type="Pfam" id="PF00106">
    <property type="entry name" value="adh_short"/>
    <property type="match status" value="1"/>
</dbReference>
<dbReference type="Gene3D" id="3.40.50.720">
    <property type="entry name" value="NAD(P)-binding Rossmann-like Domain"/>
    <property type="match status" value="1"/>
</dbReference>
<dbReference type="InterPro" id="IPR002347">
    <property type="entry name" value="SDR_fam"/>
</dbReference>
<name>A0A8T9BH40_9HELO</name>
<dbReference type="EMBL" id="QGMF01000123">
    <property type="protein sequence ID" value="TVY19167.1"/>
    <property type="molecule type" value="Genomic_DNA"/>
</dbReference>
<dbReference type="Proteomes" id="UP000469559">
    <property type="component" value="Unassembled WGS sequence"/>
</dbReference>
<proteinExistence type="inferred from homology"/>
<protein>
    <submittedName>
        <fullName evidence="2">Putative oxidoreductase</fullName>
    </submittedName>
</protein>
<comment type="caution">
    <text evidence="2">The sequence shown here is derived from an EMBL/GenBank/DDBJ whole genome shotgun (WGS) entry which is preliminary data.</text>
</comment>
<accession>A0A8T9BH40</accession>
<dbReference type="AlphaFoldDB" id="A0A8T9BH40"/>